<evidence type="ECO:0000313" key="2">
    <source>
        <dbReference type="Proteomes" id="UP000246145"/>
    </source>
</evidence>
<protein>
    <submittedName>
        <fullName evidence="1">Uncharacterized protein</fullName>
    </submittedName>
</protein>
<dbReference type="OrthoDB" id="5566346at2"/>
<comment type="caution">
    <text evidence="1">The sequence shown here is derived from an EMBL/GenBank/DDBJ whole genome shotgun (WGS) entry which is preliminary data.</text>
</comment>
<name>A0A2U1CMF3_9BURK</name>
<dbReference type="EMBL" id="QEKO01000002">
    <property type="protein sequence ID" value="PVY62173.1"/>
    <property type="molecule type" value="Genomic_DNA"/>
</dbReference>
<evidence type="ECO:0000313" key="1">
    <source>
        <dbReference type="EMBL" id="PVY62173.1"/>
    </source>
</evidence>
<dbReference type="AlphaFoldDB" id="A0A2U1CMF3"/>
<proteinExistence type="predicted"/>
<keyword evidence="2" id="KW-1185">Reference proteome</keyword>
<gene>
    <name evidence="1" type="ORF">C7440_1666</name>
</gene>
<accession>A0A2U1CMF3</accession>
<dbReference type="RefSeq" id="WP_116518166.1">
    <property type="nucleotide sequence ID" value="NZ_JACCEX010000002.1"/>
</dbReference>
<reference evidence="1 2" key="1">
    <citation type="submission" date="2018-04" db="EMBL/GenBank/DDBJ databases">
        <title>Genomic Encyclopedia of Type Strains, Phase IV (KMG-IV): sequencing the most valuable type-strain genomes for metagenomic binning, comparative biology and taxonomic classification.</title>
        <authorList>
            <person name="Goeker M."/>
        </authorList>
    </citation>
    <scope>NUCLEOTIDE SEQUENCE [LARGE SCALE GENOMIC DNA]</scope>
    <source>
        <strain evidence="1 2">DSM 10065</strain>
    </source>
</reference>
<organism evidence="1 2">
    <name type="scientific">Pusillimonas noertemannii</name>
    <dbReference type="NCBI Taxonomy" id="305977"/>
    <lineage>
        <taxon>Bacteria</taxon>
        <taxon>Pseudomonadati</taxon>
        <taxon>Pseudomonadota</taxon>
        <taxon>Betaproteobacteria</taxon>
        <taxon>Burkholderiales</taxon>
        <taxon>Alcaligenaceae</taxon>
        <taxon>Pusillimonas</taxon>
    </lineage>
</organism>
<sequence>MLVYLENGNQVRGDIIKSAVARSDMAPVPFTFEADIRADEEMRAHLAEGKTMTVGRDGDTVRIIKAQRVVGREAQGQHDSGAIRVTALLDACHQASFVRQRAIIKENCTLLEAYRACGAAVKGIENDFQIPRFYCPVGQTPTFQVARVLQEEGGTLRWKSGRLRFYRLPDLIKQAPVTAIPDNAIEDVDSGFLERHLVPWFFSTNDAGAAVFGNRDKPRLAAYAPFKNALRLRNMTRCLVLKKTAKLGFSAQINAGDVVSVASEKPLVVITAAHVFENNVDGDGSNQYSRLWLGSVEE</sequence>
<dbReference type="Proteomes" id="UP000246145">
    <property type="component" value="Unassembled WGS sequence"/>
</dbReference>